<feature type="modified residue" description="4-aspartylphosphate" evidence="4">
    <location>
        <position position="53"/>
    </location>
</feature>
<organism evidence="7">
    <name type="scientific">Titanophycus setchellii</name>
    <dbReference type="NCBI Taxonomy" id="940129"/>
    <lineage>
        <taxon>Eukaryota</taxon>
        <taxon>Rhodophyta</taxon>
        <taxon>Florideophyceae</taxon>
        <taxon>Nemaliophycidae</taxon>
        <taxon>Nemaliales</taxon>
        <taxon>Liagoraceae</taxon>
        <taxon>Titanophycus</taxon>
    </lineage>
</organism>
<gene>
    <name evidence="7" type="primary">ycf29</name>
    <name evidence="7" type="ORF">J0604_222</name>
</gene>
<dbReference type="AlphaFoldDB" id="A0A1G4NYG3"/>
<evidence type="ECO:0000256" key="2">
    <source>
        <dbReference type="ARBA" id="ARBA00023125"/>
    </source>
</evidence>
<dbReference type="GO" id="GO:0000156">
    <property type="term" value="F:phosphorelay response regulator activity"/>
    <property type="evidence" value="ECO:0007669"/>
    <property type="project" value="TreeGrafter"/>
</dbReference>
<dbReference type="SMART" id="SM00448">
    <property type="entry name" value="REC"/>
    <property type="match status" value="1"/>
</dbReference>
<dbReference type="InterPro" id="IPR039420">
    <property type="entry name" value="WalR-like"/>
</dbReference>
<keyword evidence="7" id="KW-0150">Chloroplast</keyword>
<keyword evidence="1" id="KW-0805">Transcription regulation</keyword>
<evidence type="ECO:0000259" key="5">
    <source>
        <dbReference type="PROSITE" id="PS50043"/>
    </source>
</evidence>
<dbReference type="PRINTS" id="PR00038">
    <property type="entry name" value="HTHLUXR"/>
</dbReference>
<dbReference type="SUPFAM" id="SSF46894">
    <property type="entry name" value="C-terminal effector domain of the bipartite response regulators"/>
    <property type="match status" value="1"/>
</dbReference>
<name>A0A1G4NYG3_9FLOR</name>
<dbReference type="Gene3D" id="3.40.50.2300">
    <property type="match status" value="1"/>
</dbReference>
<dbReference type="InterPro" id="IPR036388">
    <property type="entry name" value="WH-like_DNA-bd_sf"/>
</dbReference>
<dbReference type="InterPro" id="IPR011006">
    <property type="entry name" value="CheY-like_superfamily"/>
</dbReference>
<accession>A0A1G4NYG3</accession>
<dbReference type="Pfam" id="PF00196">
    <property type="entry name" value="GerE"/>
    <property type="match status" value="1"/>
</dbReference>
<evidence type="ECO:0000256" key="3">
    <source>
        <dbReference type="ARBA" id="ARBA00023163"/>
    </source>
</evidence>
<dbReference type="InterPro" id="IPR000792">
    <property type="entry name" value="Tscrpt_reg_LuxR_C"/>
</dbReference>
<dbReference type="PROSITE" id="PS50110">
    <property type="entry name" value="RESPONSE_REGULATORY"/>
    <property type="match status" value="1"/>
</dbReference>
<keyword evidence="3" id="KW-0804">Transcription</keyword>
<geneLocation type="chloroplast" evidence="7"/>
<keyword evidence="2" id="KW-0238">DNA-binding</keyword>
<evidence type="ECO:0008006" key="8">
    <source>
        <dbReference type="Google" id="ProtNLM"/>
    </source>
</evidence>
<dbReference type="PANTHER" id="PTHR48111:SF67">
    <property type="entry name" value="TRANSCRIPTIONAL REGULATORY PROTEIN TCTD"/>
    <property type="match status" value="1"/>
</dbReference>
<dbReference type="EMBL" id="LT622874">
    <property type="protein sequence ID" value="SCW23685.1"/>
    <property type="molecule type" value="Genomic_DNA"/>
</dbReference>
<dbReference type="Pfam" id="PF00072">
    <property type="entry name" value="Response_reg"/>
    <property type="match status" value="1"/>
</dbReference>
<dbReference type="InterPro" id="IPR001789">
    <property type="entry name" value="Sig_transdc_resp-reg_receiver"/>
</dbReference>
<feature type="domain" description="HTH luxR-type" evidence="5">
    <location>
        <begin position="135"/>
        <end position="200"/>
    </location>
</feature>
<dbReference type="SUPFAM" id="SSF52172">
    <property type="entry name" value="CheY-like"/>
    <property type="match status" value="1"/>
</dbReference>
<keyword evidence="7" id="KW-0934">Plastid</keyword>
<dbReference type="CDD" id="cd06170">
    <property type="entry name" value="LuxR_C_like"/>
    <property type="match status" value="1"/>
</dbReference>
<dbReference type="GO" id="GO:0005829">
    <property type="term" value="C:cytosol"/>
    <property type="evidence" value="ECO:0007669"/>
    <property type="project" value="TreeGrafter"/>
</dbReference>
<evidence type="ECO:0000256" key="1">
    <source>
        <dbReference type="ARBA" id="ARBA00023015"/>
    </source>
</evidence>
<feature type="domain" description="Response regulatory" evidence="6">
    <location>
        <begin position="4"/>
        <end position="120"/>
    </location>
</feature>
<dbReference type="PROSITE" id="PS00622">
    <property type="entry name" value="HTH_LUXR_1"/>
    <property type="match status" value="1"/>
</dbReference>
<dbReference type="GO" id="GO:0006355">
    <property type="term" value="P:regulation of DNA-templated transcription"/>
    <property type="evidence" value="ECO:0007669"/>
    <property type="project" value="InterPro"/>
</dbReference>
<dbReference type="RefSeq" id="YP_009315230.1">
    <property type="nucleotide sequence ID" value="NC_031665.1"/>
</dbReference>
<dbReference type="PROSITE" id="PS50043">
    <property type="entry name" value="HTH_LUXR_2"/>
    <property type="match status" value="1"/>
</dbReference>
<dbReference type="GeneID" id="29999702"/>
<dbReference type="GO" id="GO:0032993">
    <property type="term" value="C:protein-DNA complex"/>
    <property type="evidence" value="ECO:0007669"/>
    <property type="project" value="TreeGrafter"/>
</dbReference>
<dbReference type="InterPro" id="IPR016032">
    <property type="entry name" value="Sig_transdc_resp-reg_C-effctor"/>
</dbReference>
<dbReference type="PANTHER" id="PTHR48111">
    <property type="entry name" value="REGULATOR OF RPOS"/>
    <property type="match status" value="1"/>
</dbReference>
<proteinExistence type="predicted"/>
<sequence length="206" mass="23399">MLKRVLLVDDDAILLFSLSSYLSDVGFTIDTASSVDDAIHFLIGSDYDLVVSDIVMPYRNGYSLIEYMHSHVSLKNIPVIFLTAKGMTRDRIAGYDLGCAGYLVKPFDPAELLSMLRNILMNRNNFTNSINQLSSDYTTSALTSREQDVLSQVLKGMTNKEIAYNLGLTVRNIEKYVSRLLSKTGKRNRTELVQYFYSKRYMNEKT</sequence>
<dbReference type="SMART" id="SM00421">
    <property type="entry name" value="HTH_LUXR"/>
    <property type="match status" value="1"/>
</dbReference>
<keyword evidence="4" id="KW-0597">Phosphoprotein</keyword>
<evidence type="ECO:0000313" key="7">
    <source>
        <dbReference type="EMBL" id="SCW23685.1"/>
    </source>
</evidence>
<reference evidence="7" key="1">
    <citation type="submission" date="2016-10" db="EMBL/GenBank/DDBJ databases">
        <title>Chloroplast genomes as a tool to resolve red algal phylogenies: a case study in the Nemaliales.</title>
        <authorList>
            <person name="Costa J.F."/>
            <person name="Lin S.M."/>
            <person name="Macaya E.C."/>
            <person name="Fernandez-Garcia C."/>
            <person name="Verbruggen H."/>
        </authorList>
    </citation>
    <scope>NUCLEOTIDE SEQUENCE</scope>
    <source>
        <strain evidence="7">J.0604</strain>
    </source>
</reference>
<dbReference type="GO" id="GO:0000976">
    <property type="term" value="F:transcription cis-regulatory region binding"/>
    <property type="evidence" value="ECO:0007669"/>
    <property type="project" value="TreeGrafter"/>
</dbReference>
<evidence type="ECO:0000256" key="4">
    <source>
        <dbReference type="PROSITE-ProRule" id="PRU00169"/>
    </source>
</evidence>
<protein>
    <recommendedName>
        <fullName evidence="8">TctD-like protein</fullName>
    </recommendedName>
</protein>
<reference evidence="7" key="2">
    <citation type="submission" date="2016-10" db="EMBL/GenBank/DDBJ databases">
        <authorList>
            <person name="de Groot N.N."/>
        </authorList>
    </citation>
    <scope>NUCLEOTIDE SEQUENCE</scope>
    <source>
        <strain evidence="7">J.0604</strain>
    </source>
</reference>
<evidence type="ECO:0000259" key="6">
    <source>
        <dbReference type="PROSITE" id="PS50110"/>
    </source>
</evidence>
<dbReference type="Gene3D" id="1.10.10.10">
    <property type="entry name" value="Winged helix-like DNA-binding domain superfamily/Winged helix DNA-binding domain"/>
    <property type="match status" value="1"/>
</dbReference>